<dbReference type="NCBIfam" id="TIGR00401">
    <property type="entry name" value="msrA"/>
    <property type="match status" value="1"/>
</dbReference>
<accession>A0A150Q9B7</accession>
<evidence type="ECO:0000256" key="4">
    <source>
        <dbReference type="HAMAP-Rule" id="MF_01401"/>
    </source>
</evidence>
<reference evidence="6 7" key="1">
    <citation type="submission" date="2014-02" db="EMBL/GenBank/DDBJ databases">
        <title>The small core and large imbalanced accessory genome model reveals a collaborative survival strategy of Sorangium cellulosum strains in nature.</title>
        <authorList>
            <person name="Han K."/>
            <person name="Peng R."/>
            <person name="Blom J."/>
            <person name="Li Y.-Z."/>
        </authorList>
    </citation>
    <scope>NUCLEOTIDE SEQUENCE [LARGE SCALE GENOMIC DNA]</scope>
    <source>
        <strain evidence="6 7">So0008-312</strain>
    </source>
</reference>
<evidence type="ECO:0000256" key="2">
    <source>
        <dbReference type="ARBA" id="ARBA00047806"/>
    </source>
</evidence>
<dbReference type="AlphaFoldDB" id="A0A150Q9B7"/>
<comment type="catalytic activity">
    <reaction evidence="3 4">
        <text>[thioredoxin]-disulfide + L-methionine + H2O = L-methionine (S)-S-oxide + [thioredoxin]-dithiol</text>
        <dbReference type="Rhea" id="RHEA:19993"/>
        <dbReference type="Rhea" id="RHEA-COMP:10698"/>
        <dbReference type="Rhea" id="RHEA-COMP:10700"/>
        <dbReference type="ChEBI" id="CHEBI:15377"/>
        <dbReference type="ChEBI" id="CHEBI:29950"/>
        <dbReference type="ChEBI" id="CHEBI:50058"/>
        <dbReference type="ChEBI" id="CHEBI:57844"/>
        <dbReference type="ChEBI" id="CHEBI:58772"/>
        <dbReference type="EC" id="1.8.4.11"/>
    </reaction>
</comment>
<proteinExistence type="inferred from homology"/>
<feature type="domain" description="Peptide methionine sulphoxide reductase MsrA" evidence="5">
    <location>
        <begin position="3"/>
        <end position="156"/>
    </location>
</feature>
<evidence type="ECO:0000256" key="1">
    <source>
        <dbReference type="ARBA" id="ARBA00023002"/>
    </source>
</evidence>
<dbReference type="Proteomes" id="UP000075260">
    <property type="component" value="Unassembled WGS sequence"/>
</dbReference>
<evidence type="ECO:0000259" key="5">
    <source>
        <dbReference type="Pfam" id="PF01625"/>
    </source>
</evidence>
<sequence length="161" mass="18311">METAILAGGCFWGMEELLRGIPGVLETEVGYTGGRMTNPTYEHVKTGDTGHAESVRIVFDPAKLSYAELLEKWFFRMHDPTTRNRQGNDVGTQYRSAIFVTTPEQRRVAEEVKARVGQSGKWRAPVVTEIVEAGPFTRAEEYHQKYLEKYPGGYTCHYMRD</sequence>
<comment type="similarity">
    <text evidence="4">Belongs to the MsrA Met sulfoxide reductase family.</text>
</comment>
<dbReference type="PANTHER" id="PTHR43774:SF1">
    <property type="entry name" value="PEPTIDE METHIONINE SULFOXIDE REDUCTASE MSRA 2"/>
    <property type="match status" value="1"/>
</dbReference>
<protein>
    <recommendedName>
        <fullName evidence="4">Peptide methionine sulfoxide reductase MsrA</fullName>
        <shortName evidence="4">Protein-methionine-S-oxide reductase</shortName>
        <ecNumber evidence="4">1.8.4.11</ecNumber>
    </recommendedName>
    <alternativeName>
        <fullName evidence="4">Peptide-methionine (S)-S-oxide reductase</fullName>
        <shortName evidence="4">Peptide Met(O) reductase</shortName>
    </alternativeName>
</protein>
<dbReference type="EC" id="1.8.4.11" evidence="4"/>
<dbReference type="Pfam" id="PF01625">
    <property type="entry name" value="PMSR"/>
    <property type="match status" value="1"/>
</dbReference>
<gene>
    <name evidence="4" type="primary">msrA</name>
    <name evidence="6" type="ORF">BE15_43740</name>
</gene>
<dbReference type="EMBL" id="JEMA01000906">
    <property type="protein sequence ID" value="KYF64575.1"/>
    <property type="molecule type" value="Genomic_DNA"/>
</dbReference>
<dbReference type="GO" id="GO:0033744">
    <property type="term" value="F:L-methionine:thioredoxin-disulfide S-oxidoreductase activity"/>
    <property type="evidence" value="ECO:0007669"/>
    <property type="project" value="RHEA"/>
</dbReference>
<feature type="active site" evidence="4">
    <location>
        <position position="10"/>
    </location>
</feature>
<evidence type="ECO:0000313" key="6">
    <source>
        <dbReference type="EMBL" id="KYF64575.1"/>
    </source>
</evidence>
<dbReference type="Gene3D" id="3.30.1060.10">
    <property type="entry name" value="Peptide methionine sulphoxide reductase MsrA"/>
    <property type="match status" value="1"/>
</dbReference>
<dbReference type="PANTHER" id="PTHR43774">
    <property type="entry name" value="PEPTIDE METHIONINE SULFOXIDE REDUCTASE"/>
    <property type="match status" value="1"/>
</dbReference>
<evidence type="ECO:0000313" key="7">
    <source>
        <dbReference type="Proteomes" id="UP000075260"/>
    </source>
</evidence>
<dbReference type="HAMAP" id="MF_01401">
    <property type="entry name" value="MsrA"/>
    <property type="match status" value="1"/>
</dbReference>
<dbReference type="GO" id="GO:0008113">
    <property type="term" value="F:peptide-methionine (S)-S-oxide reductase activity"/>
    <property type="evidence" value="ECO:0007669"/>
    <property type="project" value="UniProtKB-UniRule"/>
</dbReference>
<dbReference type="InterPro" id="IPR036509">
    <property type="entry name" value="Met_Sox_Rdtase_MsrA_sf"/>
</dbReference>
<name>A0A150Q9B7_SORCE</name>
<comment type="caution">
    <text evidence="6">The sequence shown here is derived from an EMBL/GenBank/DDBJ whole genome shotgun (WGS) entry which is preliminary data.</text>
</comment>
<keyword evidence="1 4" id="KW-0560">Oxidoreductase</keyword>
<comment type="function">
    <text evidence="4">Has an important function as a repair enzyme for proteins that have been inactivated by oxidation. Catalyzes the reversible oxidation-reduction of methionine sulfoxide in proteins to methionine.</text>
</comment>
<dbReference type="InterPro" id="IPR002569">
    <property type="entry name" value="Met_Sox_Rdtase_MsrA_dom"/>
</dbReference>
<evidence type="ECO:0000256" key="3">
    <source>
        <dbReference type="ARBA" id="ARBA00048782"/>
    </source>
</evidence>
<dbReference type="SUPFAM" id="SSF55068">
    <property type="entry name" value="Peptide methionine sulfoxide reductase"/>
    <property type="match status" value="1"/>
</dbReference>
<comment type="catalytic activity">
    <reaction evidence="2 4">
        <text>L-methionyl-[protein] + [thioredoxin]-disulfide + H2O = L-methionyl-(S)-S-oxide-[protein] + [thioredoxin]-dithiol</text>
        <dbReference type="Rhea" id="RHEA:14217"/>
        <dbReference type="Rhea" id="RHEA-COMP:10698"/>
        <dbReference type="Rhea" id="RHEA-COMP:10700"/>
        <dbReference type="Rhea" id="RHEA-COMP:12313"/>
        <dbReference type="Rhea" id="RHEA-COMP:12315"/>
        <dbReference type="ChEBI" id="CHEBI:15377"/>
        <dbReference type="ChEBI" id="CHEBI:16044"/>
        <dbReference type="ChEBI" id="CHEBI:29950"/>
        <dbReference type="ChEBI" id="CHEBI:44120"/>
        <dbReference type="ChEBI" id="CHEBI:50058"/>
        <dbReference type="EC" id="1.8.4.11"/>
    </reaction>
</comment>
<organism evidence="6 7">
    <name type="scientific">Sorangium cellulosum</name>
    <name type="common">Polyangium cellulosum</name>
    <dbReference type="NCBI Taxonomy" id="56"/>
    <lineage>
        <taxon>Bacteria</taxon>
        <taxon>Pseudomonadati</taxon>
        <taxon>Myxococcota</taxon>
        <taxon>Polyangia</taxon>
        <taxon>Polyangiales</taxon>
        <taxon>Polyangiaceae</taxon>
        <taxon>Sorangium</taxon>
    </lineage>
</organism>